<dbReference type="SUPFAM" id="SSF53850">
    <property type="entry name" value="Periplasmic binding protein-like II"/>
    <property type="match status" value="1"/>
</dbReference>
<dbReference type="AlphaFoldDB" id="A0A9X2T2G4"/>
<dbReference type="Gene3D" id="1.10.10.10">
    <property type="entry name" value="Winged helix-like DNA-binding domain superfamily/Winged helix DNA-binding domain"/>
    <property type="match status" value="1"/>
</dbReference>
<gene>
    <name evidence="6" type="ORF">NVS89_12105</name>
</gene>
<dbReference type="PANTHER" id="PTHR30537">
    <property type="entry name" value="HTH-TYPE TRANSCRIPTIONAL REGULATOR"/>
    <property type="match status" value="1"/>
</dbReference>
<dbReference type="GO" id="GO:0006351">
    <property type="term" value="P:DNA-templated transcription"/>
    <property type="evidence" value="ECO:0007669"/>
    <property type="project" value="TreeGrafter"/>
</dbReference>
<dbReference type="PANTHER" id="PTHR30537:SF74">
    <property type="entry name" value="HTH-TYPE TRANSCRIPTIONAL REGULATOR TRPI"/>
    <property type="match status" value="1"/>
</dbReference>
<name>A0A9X2T2G4_9HYPH</name>
<dbReference type="Pfam" id="PF00126">
    <property type="entry name" value="HTH_1"/>
    <property type="match status" value="1"/>
</dbReference>
<keyword evidence="4" id="KW-0804">Transcription</keyword>
<protein>
    <submittedName>
        <fullName evidence="6">LysR substrate-binding domain-containing protein</fullName>
    </submittedName>
</protein>
<dbReference type="SUPFAM" id="SSF46785">
    <property type="entry name" value="Winged helix' DNA-binding domain"/>
    <property type="match status" value="1"/>
</dbReference>
<organism evidence="6 7">
    <name type="scientific">Ancylobacter mangrovi</name>
    <dbReference type="NCBI Taxonomy" id="2972472"/>
    <lineage>
        <taxon>Bacteria</taxon>
        <taxon>Pseudomonadati</taxon>
        <taxon>Pseudomonadota</taxon>
        <taxon>Alphaproteobacteria</taxon>
        <taxon>Hyphomicrobiales</taxon>
        <taxon>Xanthobacteraceae</taxon>
        <taxon>Ancylobacter</taxon>
    </lineage>
</organism>
<comment type="similarity">
    <text evidence="1">Belongs to the LysR transcriptional regulatory family.</text>
</comment>
<feature type="domain" description="HTH lysR-type" evidence="5">
    <location>
        <begin position="6"/>
        <end position="63"/>
    </location>
</feature>
<keyword evidence="3" id="KW-0238">DNA-binding</keyword>
<evidence type="ECO:0000313" key="6">
    <source>
        <dbReference type="EMBL" id="MCS0495847.1"/>
    </source>
</evidence>
<dbReference type="InterPro" id="IPR058163">
    <property type="entry name" value="LysR-type_TF_proteobact-type"/>
</dbReference>
<dbReference type="InterPro" id="IPR005119">
    <property type="entry name" value="LysR_subst-bd"/>
</dbReference>
<dbReference type="InterPro" id="IPR000847">
    <property type="entry name" value="LysR_HTH_N"/>
</dbReference>
<evidence type="ECO:0000256" key="4">
    <source>
        <dbReference type="ARBA" id="ARBA00023163"/>
    </source>
</evidence>
<dbReference type="RefSeq" id="WP_258733000.1">
    <property type="nucleotide sequence ID" value="NZ_JANTHZ010000004.1"/>
</dbReference>
<evidence type="ECO:0000256" key="1">
    <source>
        <dbReference type="ARBA" id="ARBA00009437"/>
    </source>
</evidence>
<dbReference type="Proteomes" id="UP001151088">
    <property type="component" value="Unassembled WGS sequence"/>
</dbReference>
<dbReference type="Gene3D" id="3.40.190.10">
    <property type="entry name" value="Periplasmic binding protein-like II"/>
    <property type="match status" value="2"/>
</dbReference>
<proteinExistence type="inferred from homology"/>
<reference evidence="6" key="1">
    <citation type="submission" date="2022-08" db="EMBL/GenBank/DDBJ databases">
        <authorList>
            <person name="Li F."/>
        </authorList>
    </citation>
    <scope>NUCLEOTIDE SEQUENCE</scope>
    <source>
        <strain evidence="6">MQZ15Z-1</strain>
    </source>
</reference>
<keyword evidence="7" id="KW-1185">Reference proteome</keyword>
<evidence type="ECO:0000256" key="3">
    <source>
        <dbReference type="ARBA" id="ARBA00023125"/>
    </source>
</evidence>
<evidence type="ECO:0000256" key="2">
    <source>
        <dbReference type="ARBA" id="ARBA00023015"/>
    </source>
</evidence>
<evidence type="ECO:0000313" key="7">
    <source>
        <dbReference type="Proteomes" id="UP001151088"/>
    </source>
</evidence>
<sequence>MRRTLPPLKALVAFEAVARIGSVTEAAEELGVTHSAVSKQLAAIEAWFGTPLFENNRRRMVATPAAAQFARAAGAALDLVASAAEAFQPQAVPQVLEVIAPATFAMRWLMPRLPDFQAKAGEVDVRVRPMHTGEDWSGIPFDVVIRRGEALQGDLRSFALLREEIGLMARPDLAARPGLMQRLGAPAGREGVRLLESVTRPGELARWLVAAGLPADLAAGAARFGHFYIALEAALAGQGVIAAPIEVVADLVERGDLAEPFPELRVHGPDYRLGYAPAGEKAALAAAFCDWAVGQAAAGR</sequence>
<dbReference type="EMBL" id="JANTHZ010000004">
    <property type="protein sequence ID" value="MCS0495847.1"/>
    <property type="molecule type" value="Genomic_DNA"/>
</dbReference>
<dbReference type="GO" id="GO:0043565">
    <property type="term" value="F:sequence-specific DNA binding"/>
    <property type="evidence" value="ECO:0007669"/>
    <property type="project" value="TreeGrafter"/>
</dbReference>
<dbReference type="GO" id="GO:0003700">
    <property type="term" value="F:DNA-binding transcription factor activity"/>
    <property type="evidence" value="ECO:0007669"/>
    <property type="project" value="InterPro"/>
</dbReference>
<comment type="caution">
    <text evidence="6">The sequence shown here is derived from an EMBL/GenBank/DDBJ whole genome shotgun (WGS) entry which is preliminary data.</text>
</comment>
<evidence type="ECO:0000259" key="5">
    <source>
        <dbReference type="PROSITE" id="PS50931"/>
    </source>
</evidence>
<keyword evidence="2" id="KW-0805">Transcription regulation</keyword>
<dbReference type="InterPro" id="IPR036390">
    <property type="entry name" value="WH_DNA-bd_sf"/>
</dbReference>
<dbReference type="Pfam" id="PF03466">
    <property type="entry name" value="LysR_substrate"/>
    <property type="match status" value="1"/>
</dbReference>
<dbReference type="PROSITE" id="PS50931">
    <property type="entry name" value="HTH_LYSR"/>
    <property type="match status" value="1"/>
</dbReference>
<dbReference type="InterPro" id="IPR036388">
    <property type="entry name" value="WH-like_DNA-bd_sf"/>
</dbReference>
<accession>A0A9X2T2G4</accession>